<dbReference type="InterPro" id="IPR017907">
    <property type="entry name" value="Znf_RING_CS"/>
</dbReference>
<dbReference type="SUPFAM" id="SSF57850">
    <property type="entry name" value="RING/U-box"/>
    <property type="match status" value="1"/>
</dbReference>
<evidence type="ECO:0000256" key="1">
    <source>
        <dbReference type="ARBA" id="ARBA00022723"/>
    </source>
</evidence>
<reference evidence="7" key="1">
    <citation type="submission" date="2014-09" db="EMBL/GenBank/DDBJ databases">
        <title>Genome sequence of the luminous mushroom Mycena chlorophos for searching fungal bioluminescence genes.</title>
        <authorList>
            <person name="Tanaka Y."/>
            <person name="Kasuga D."/>
            <person name="Oba Y."/>
            <person name="Hase S."/>
            <person name="Sato K."/>
            <person name="Oba Y."/>
            <person name="Sakakibara Y."/>
        </authorList>
    </citation>
    <scope>NUCLEOTIDE SEQUENCE</scope>
</reference>
<keyword evidence="1" id="KW-0479">Metal-binding</keyword>
<dbReference type="Proteomes" id="UP000815677">
    <property type="component" value="Unassembled WGS sequence"/>
</dbReference>
<protein>
    <recommendedName>
        <fullName evidence="6">RING-type domain-containing protein</fullName>
    </recommendedName>
</protein>
<feature type="region of interest" description="Disordered" evidence="5">
    <location>
        <begin position="346"/>
        <end position="499"/>
    </location>
</feature>
<feature type="region of interest" description="Disordered" evidence="5">
    <location>
        <begin position="217"/>
        <end position="263"/>
    </location>
</feature>
<dbReference type="CDD" id="cd16449">
    <property type="entry name" value="RING-HC"/>
    <property type="match status" value="1"/>
</dbReference>
<evidence type="ECO:0000256" key="4">
    <source>
        <dbReference type="PROSITE-ProRule" id="PRU00175"/>
    </source>
</evidence>
<feature type="region of interest" description="Disordered" evidence="5">
    <location>
        <begin position="172"/>
        <end position="192"/>
    </location>
</feature>
<feature type="domain" description="RING-type" evidence="6">
    <location>
        <begin position="11"/>
        <end position="51"/>
    </location>
</feature>
<evidence type="ECO:0000256" key="3">
    <source>
        <dbReference type="ARBA" id="ARBA00022833"/>
    </source>
</evidence>
<evidence type="ECO:0000313" key="8">
    <source>
        <dbReference type="Proteomes" id="UP000815677"/>
    </source>
</evidence>
<organism evidence="7 8">
    <name type="scientific">Mycena chlorophos</name>
    <name type="common">Agaric fungus</name>
    <name type="synonym">Agaricus chlorophos</name>
    <dbReference type="NCBI Taxonomy" id="658473"/>
    <lineage>
        <taxon>Eukaryota</taxon>
        <taxon>Fungi</taxon>
        <taxon>Dikarya</taxon>
        <taxon>Basidiomycota</taxon>
        <taxon>Agaricomycotina</taxon>
        <taxon>Agaricomycetes</taxon>
        <taxon>Agaricomycetidae</taxon>
        <taxon>Agaricales</taxon>
        <taxon>Marasmiineae</taxon>
        <taxon>Mycenaceae</taxon>
        <taxon>Mycena</taxon>
    </lineage>
</organism>
<evidence type="ECO:0000256" key="2">
    <source>
        <dbReference type="ARBA" id="ARBA00022771"/>
    </source>
</evidence>
<dbReference type="EMBL" id="DF844078">
    <property type="protein sequence ID" value="GAT47850.1"/>
    <property type="molecule type" value="Genomic_DNA"/>
</dbReference>
<dbReference type="SMART" id="SM00184">
    <property type="entry name" value="RING"/>
    <property type="match status" value="1"/>
</dbReference>
<gene>
    <name evidence="7" type="ORF">MCHLO_05292</name>
</gene>
<feature type="region of interest" description="Disordered" evidence="5">
    <location>
        <begin position="292"/>
        <end position="324"/>
    </location>
</feature>
<accession>A0ABQ0LA46</accession>
<feature type="compositionally biased region" description="Low complexity" evidence="5">
    <location>
        <begin position="295"/>
        <end position="307"/>
    </location>
</feature>
<dbReference type="Gene3D" id="3.30.40.10">
    <property type="entry name" value="Zinc/RING finger domain, C3HC4 (zinc finger)"/>
    <property type="match status" value="1"/>
</dbReference>
<dbReference type="PROSITE" id="PS50089">
    <property type="entry name" value="ZF_RING_2"/>
    <property type="match status" value="1"/>
</dbReference>
<name>A0ABQ0LA46_MYCCL</name>
<keyword evidence="8" id="KW-1185">Reference proteome</keyword>
<evidence type="ECO:0000313" key="7">
    <source>
        <dbReference type="EMBL" id="GAT47850.1"/>
    </source>
</evidence>
<evidence type="ECO:0000256" key="5">
    <source>
        <dbReference type="SAM" id="MobiDB-lite"/>
    </source>
</evidence>
<dbReference type="InterPro" id="IPR001841">
    <property type="entry name" value="Znf_RING"/>
</dbReference>
<dbReference type="PROSITE" id="PS00518">
    <property type="entry name" value="ZF_RING_1"/>
    <property type="match status" value="1"/>
</dbReference>
<sequence length="547" mass="59639">MPVILHASSTCDVCLESFLSLEGEVFAIPCGHLFCLNCLQNIRPPTCPMCRRSFAHERAKRIYIELPERDEAREWTDRLVAAFDSPGEMHRVSSGFETWLRGQSDDHHVPLRKAWNAAKEYHALAGVAAQREEETRRLVAEKSDLAVQVTELFGQVTQLRAQIEPLQSEISSLRHTKNPLPAPPQPVDLSRFPSFARPAAESAEGYLASSRRLDLFAAPSNRKGKSRQRYSPPSPYSAGHHDLPRGSNVIIPGATPSQRVVPSPDNVSGHAYVTPLPATAYVNGYSTGYHQGYHAANPNPNGGNQAASTSSHRLPIRESDEEDSLEAAIGGLQLWGVPAASASIASAQRSLDSAPPTRHHPTIPERAPAEPASQATPPSAIRRSTAPIDSQPRAPQPPPIYRAPTESVLRFESTLDNPPPRRQTHQRNRNSYSSWGTVHSQASSAHTQNSLGDLSGLRNLPGARRGPVLDRGLVETPTVIGTPQRNAHNHSVAVPETHPPSFELYRPHTSIPDNALGLDLGPTPLPTISAPTPRVQLTGYVNSWDLR</sequence>
<dbReference type="Pfam" id="PF14634">
    <property type="entry name" value="zf-RING_5"/>
    <property type="match status" value="1"/>
</dbReference>
<feature type="compositionally biased region" description="Polar residues" evidence="5">
    <location>
        <begin position="429"/>
        <end position="452"/>
    </location>
</feature>
<dbReference type="InterPro" id="IPR013083">
    <property type="entry name" value="Znf_RING/FYVE/PHD"/>
</dbReference>
<proteinExistence type="predicted"/>
<evidence type="ECO:0000259" key="6">
    <source>
        <dbReference type="PROSITE" id="PS50089"/>
    </source>
</evidence>
<keyword evidence="3" id="KW-0862">Zinc</keyword>
<keyword evidence="2 4" id="KW-0863">Zinc-finger</keyword>